<sequence>MAHNYDPIISSPQLEMHSPMPPIQPSSPSSPPPTSSNFSHTPSSATLLPQEQNYSHFESHFHKPEQSYTTVPYKPKTGKQFWHILLKSLARWLITLILCIAYLVALRVWNQKGTVTEASKRIFNAITTGVSIALGINIATSLKDMALNARWPILHARKRNLYELDLTLHADSLMDLGELAFVSKRPLVFGMAISWLIFNLFVQAAIAAISLTYGFNTSTDSYLFTPGNLTIPDMEHFYPQGNNTKPQTEDEEYTAHAYGGLAWNLGIGESIIDLPSQGEPYQGLNGNYSIWEDQHSNKMVFVFTEYSSSASTQNTGSLGIYTNRTLPMHYSCSSHRVTQNGNGASAANISVEDIGSISVSSFVANGTTFFTDYPNLCPDIPRCSIIQAFEASDTDPWYYTCNITLGETQNDPRNISFVSDDMAYIAASAIANTGYSSTDDYQQTFSYPQKTMWGLPIRGNVSRMGIQIAAFGLSSISVTAAFNPSKYYDGLEPHTGFALAINHTYFFLLIVFLIPLVQFVMCFIVAVWSNRVVVQDNAYIGMSLLLRPIADALYGVSEGKDNKAFREAKKNVMVRYERGVDGRWGFAMS</sequence>
<accession>A0A8H2W1K1</accession>
<feature type="transmembrane region" description="Helical" evidence="2">
    <location>
        <begin position="505"/>
        <end position="528"/>
    </location>
</feature>
<keyword evidence="2" id="KW-0472">Membrane</keyword>
<feature type="compositionally biased region" description="Pro residues" evidence="1">
    <location>
        <begin position="19"/>
        <end position="34"/>
    </location>
</feature>
<proteinExistence type="predicted"/>
<comment type="caution">
    <text evidence="3">The sequence shown here is derived from an EMBL/GenBank/DDBJ whole genome shotgun (WGS) entry which is preliminary data.</text>
</comment>
<keyword evidence="2" id="KW-1133">Transmembrane helix</keyword>
<keyword evidence="2" id="KW-0812">Transmembrane</keyword>
<keyword evidence="4" id="KW-1185">Reference proteome</keyword>
<evidence type="ECO:0000256" key="1">
    <source>
        <dbReference type="SAM" id="MobiDB-lite"/>
    </source>
</evidence>
<evidence type="ECO:0000313" key="4">
    <source>
        <dbReference type="Proteomes" id="UP000624404"/>
    </source>
</evidence>
<feature type="transmembrane region" description="Helical" evidence="2">
    <location>
        <begin position="122"/>
        <end position="142"/>
    </location>
</feature>
<feature type="region of interest" description="Disordered" evidence="1">
    <location>
        <begin position="1"/>
        <end position="43"/>
    </location>
</feature>
<protein>
    <submittedName>
        <fullName evidence="3">9a876240-ec8d-4c7c-9fc7-cdd0675bf911</fullName>
    </submittedName>
</protein>
<feature type="transmembrane region" description="Helical" evidence="2">
    <location>
        <begin position="192"/>
        <end position="215"/>
    </location>
</feature>
<organism evidence="3 4">
    <name type="scientific">Sclerotinia trifoliorum</name>
    <dbReference type="NCBI Taxonomy" id="28548"/>
    <lineage>
        <taxon>Eukaryota</taxon>
        <taxon>Fungi</taxon>
        <taxon>Dikarya</taxon>
        <taxon>Ascomycota</taxon>
        <taxon>Pezizomycotina</taxon>
        <taxon>Leotiomycetes</taxon>
        <taxon>Helotiales</taxon>
        <taxon>Sclerotiniaceae</taxon>
        <taxon>Sclerotinia</taxon>
    </lineage>
</organism>
<dbReference type="EMBL" id="CAJHIA010000030">
    <property type="protein sequence ID" value="CAD6447966.1"/>
    <property type="molecule type" value="Genomic_DNA"/>
</dbReference>
<reference evidence="3" key="1">
    <citation type="submission" date="2020-10" db="EMBL/GenBank/DDBJ databases">
        <authorList>
            <person name="Kusch S."/>
        </authorList>
    </citation>
    <scope>NUCLEOTIDE SEQUENCE</scope>
    <source>
        <strain evidence="3">SwB9</strain>
    </source>
</reference>
<feature type="transmembrane region" description="Helical" evidence="2">
    <location>
        <begin position="89"/>
        <end position="110"/>
    </location>
</feature>
<dbReference type="AlphaFoldDB" id="A0A8H2W1K1"/>
<dbReference type="Proteomes" id="UP000624404">
    <property type="component" value="Unassembled WGS sequence"/>
</dbReference>
<evidence type="ECO:0000313" key="3">
    <source>
        <dbReference type="EMBL" id="CAD6447966.1"/>
    </source>
</evidence>
<dbReference type="OrthoDB" id="3596604at2759"/>
<feature type="transmembrane region" description="Helical" evidence="2">
    <location>
        <begin position="465"/>
        <end position="485"/>
    </location>
</feature>
<name>A0A8H2W1K1_9HELO</name>
<evidence type="ECO:0000256" key="2">
    <source>
        <dbReference type="SAM" id="Phobius"/>
    </source>
</evidence>
<gene>
    <name evidence="3" type="ORF">SCLTRI_LOCUS7758</name>
</gene>